<dbReference type="SUPFAM" id="SSF56112">
    <property type="entry name" value="Protein kinase-like (PK-like)"/>
    <property type="match status" value="1"/>
</dbReference>
<dbReference type="InterPro" id="IPR016477">
    <property type="entry name" value="Fructo-/Ketosamine-3-kinase"/>
</dbReference>
<evidence type="ECO:0000313" key="4">
    <source>
        <dbReference type="EMBL" id="KAK3936149.1"/>
    </source>
</evidence>
<gene>
    <name evidence="4" type="ORF">QBC46DRAFT_36793</name>
</gene>
<protein>
    <recommendedName>
        <fullName evidence="1">protein-ribulosamine 3-kinase</fullName>
        <ecNumber evidence="1">2.7.1.172</ecNumber>
    </recommendedName>
</protein>
<accession>A0AAN6N0L0</accession>
<keyword evidence="4" id="KW-0418">Kinase</keyword>
<feature type="region of interest" description="Disordered" evidence="3">
    <location>
        <begin position="1"/>
        <end position="23"/>
    </location>
</feature>
<dbReference type="PANTHER" id="PTHR12149:SF8">
    <property type="entry name" value="PROTEIN-RIBULOSAMINE 3-KINASE"/>
    <property type="match status" value="1"/>
</dbReference>
<dbReference type="Pfam" id="PF03881">
    <property type="entry name" value="Fructosamin_kin"/>
    <property type="match status" value="1"/>
</dbReference>
<evidence type="ECO:0000256" key="3">
    <source>
        <dbReference type="SAM" id="MobiDB-lite"/>
    </source>
</evidence>
<comment type="caution">
    <text evidence="4">The sequence shown here is derived from an EMBL/GenBank/DDBJ whole genome shotgun (WGS) entry which is preliminary data.</text>
</comment>
<dbReference type="GO" id="GO:0016301">
    <property type="term" value="F:kinase activity"/>
    <property type="evidence" value="ECO:0007669"/>
    <property type="project" value="UniProtKB-KW"/>
</dbReference>
<evidence type="ECO:0000313" key="5">
    <source>
        <dbReference type="Proteomes" id="UP001303473"/>
    </source>
</evidence>
<dbReference type="EC" id="2.7.1.172" evidence="1"/>
<evidence type="ECO:0000256" key="2">
    <source>
        <dbReference type="ARBA" id="ARBA00048655"/>
    </source>
</evidence>
<dbReference type="GO" id="GO:0102193">
    <property type="term" value="F:protein-ribulosamine 3-kinase activity"/>
    <property type="evidence" value="ECO:0007669"/>
    <property type="project" value="UniProtKB-EC"/>
</dbReference>
<reference evidence="5" key="1">
    <citation type="journal article" date="2023" name="Mol. Phylogenet. Evol.">
        <title>Genome-scale phylogeny and comparative genomics of the fungal order Sordariales.</title>
        <authorList>
            <person name="Hensen N."/>
            <person name="Bonometti L."/>
            <person name="Westerberg I."/>
            <person name="Brannstrom I.O."/>
            <person name="Guillou S."/>
            <person name="Cros-Aarteil S."/>
            <person name="Calhoun S."/>
            <person name="Haridas S."/>
            <person name="Kuo A."/>
            <person name="Mondo S."/>
            <person name="Pangilinan J."/>
            <person name="Riley R."/>
            <person name="LaButti K."/>
            <person name="Andreopoulos B."/>
            <person name="Lipzen A."/>
            <person name="Chen C."/>
            <person name="Yan M."/>
            <person name="Daum C."/>
            <person name="Ng V."/>
            <person name="Clum A."/>
            <person name="Steindorff A."/>
            <person name="Ohm R.A."/>
            <person name="Martin F."/>
            <person name="Silar P."/>
            <person name="Natvig D.O."/>
            <person name="Lalanne C."/>
            <person name="Gautier V."/>
            <person name="Ament-Velasquez S.L."/>
            <person name="Kruys A."/>
            <person name="Hutchinson M.I."/>
            <person name="Powell A.J."/>
            <person name="Barry K."/>
            <person name="Miller A.N."/>
            <person name="Grigoriev I.V."/>
            <person name="Debuchy R."/>
            <person name="Gladieux P."/>
            <person name="Hiltunen Thoren M."/>
            <person name="Johannesson H."/>
        </authorList>
    </citation>
    <scope>NUCLEOTIDE SEQUENCE [LARGE SCALE GENOMIC DNA]</scope>
    <source>
        <strain evidence="5">CBS 340.73</strain>
    </source>
</reference>
<dbReference type="AlphaFoldDB" id="A0AAN6N0L0"/>
<evidence type="ECO:0000256" key="1">
    <source>
        <dbReference type="ARBA" id="ARBA00011961"/>
    </source>
</evidence>
<keyword evidence="4" id="KW-0808">Transferase</keyword>
<comment type="catalytic activity">
    <reaction evidence="2">
        <text>N(6)-D-ribulosyl-L-lysyl-[protein] + ATP = N(6)-(3-O-phospho-D-ribulosyl)-L-lysyl-[protein] + ADP + H(+)</text>
        <dbReference type="Rhea" id="RHEA:48432"/>
        <dbReference type="Rhea" id="RHEA-COMP:12103"/>
        <dbReference type="Rhea" id="RHEA-COMP:12104"/>
        <dbReference type="ChEBI" id="CHEBI:15378"/>
        <dbReference type="ChEBI" id="CHEBI:30616"/>
        <dbReference type="ChEBI" id="CHEBI:90418"/>
        <dbReference type="ChEBI" id="CHEBI:90420"/>
        <dbReference type="ChEBI" id="CHEBI:456216"/>
        <dbReference type="EC" id="2.7.1.172"/>
    </reaction>
    <physiologicalReaction direction="left-to-right" evidence="2">
        <dbReference type="Rhea" id="RHEA:48433"/>
    </physiologicalReaction>
</comment>
<dbReference type="PANTHER" id="PTHR12149">
    <property type="entry name" value="FRUCTOSAMINE 3 KINASE-RELATED PROTEIN"/>
    <property type="match status" value="1"/>
</dbReference>
<dbReference type="InterPro" id="IPR011009">
    <property type="entry name" value="Kinase-like_dom_sf"/>
</dbReference>
<proteinExistence type="predicted"/>
<dbReference type="EMBL" id="MU853893">
    <property type="protein sequence ID" value="KAK3936149.1"/>
    <property type="molecule type" value="Genomic_DNA"/>
</dbReference>
<keyword evidence="5" id="KW-1185">Reference proteome</keyword>
<dbReference type="Proteomes" id="UP001303473">
    <property type="component" value="Unassembled WGS sequence"/>
</dbReference>
<name>A0AAN6N0L0_9PEZI</name>
<organism evidence="4 5">
    <name type="scientific">Diplogelasinospora grovesii</name>
    <dbReference type="NCBI Taxonomy" id="303347"/>
    <lineage>
        <taxon>Eukaryota</taxon>
        <taxon>Fungi</taxon>
        <taxon>Dikarya</taxon>
        <taxon>Ascomycota</taxon>
        <taxon>Pezizomycotina</taxon>
        <taxon>Sordariomycetes</taxon>
        <taxon>Sordariomycetidae</taxon>
        <taxon>Sordariales</taxon>
        <taxon>Diplogelasinosporaceae</taxon>
        <taxon>Diplogelasinospora</taxon>
    </lineage>
</organism>
<sequence>MVSSALSVPTPRKGPNPFATVDPNVLEKLPPGSRAVDVTPHGASFWTQTAKLTTTLADGSEQAYFLKVALGEHGMRMMNGEFESMTVLYTAVPDFVPKPYAWGSYKDIPDTHFFMCAFRDMVEELPEIEAFTSSLARLHKSAVSPNGKYGFPVTTYMGPLPQDNRWCDTWEEYFAQGMRRMLELERDAQGPSEELDELVAKLYDKVIPRLLRPLTTLRSIEPVVIHGDLWYGNCCTDIVTGQPIVFDAVEKYPGGYDEWERQNANRIAQAANAGRAHASELAIHLPISTVDVDHDMAVHTDHVNRADTPKSMNPLIVEMDEDLAESTRR</sequence>
<dbReference type="Gene3D" id="3.90.1200.10">
    <property type="match status" value="1"/>
</dbReference>